<evidence type="ECO:0000313" key="1">
    <source>
        <dbReference type="EMBL" id="EJK63670.1"/>
    </source>
</evidence>
<sequence length="345" mass="37561">MTSSDSSHDSASDRVAFVIDIDGCLSREGVPIAGSSEALRKLQELGIPHVFCTNGGGSLESDRAERLSRTFGVDVSGDQVVLSHTPLRTEVVRQFLDSRVLVVGEGCAPVARAYGLSRAEGVREYGERHPSLFPMKRSTSATDQDDKDDPVRAIVVFEDAEDLGEALQISLDVLLTNGNPSGPRVLVDDEESEQEVQVWFTNPDLTYAGLARHPRLTQGSYRLCLETLFESAISSASEKRKERRLKAMTVGKPTRFTGETALGKLLAQCPDDTTQDDITVYTVGDNPYADVALANTMGWKSALVRSGIWDGEVSELQEQAAPTIVEDTFAHVVERILNAKSISNM</sequence>
<dbReference type="AlphaFoldDB" id="K0SEB4"/>
<comment type="caution">
    <text evidence="1">The sequence shown here is derived from an EMBL/GenBank/DDBJ whole genome shotgun (WGS) entry which is preliminary data.</text>
</comment>
<dbReference type="PANTHER" id="PTHR19288:SF93">
    <property type="entry name" value="FI11325P-RELATED"/>
    <property type="match status" value="1"/>
</dbReference>
<dbReference type="EMBL" id="AGNL01018082">
    <property type="protein sequence ID" value="EJK63670.1"/>
    <property type="molecule type" value="Genomic_DNA"/>
</dbReference>
<dbReference type="InterPro" id="IPR036412">
    <property type="entry name" value="HAD-like_sf"/>
</dbReference>
<dbReference type="NCBIfam" id="TIGR01460">
    <property type="entry name" value="HAD-SF-IIA"/>
    <property type="match status" value="1"/>
</dbReference>
<organism evidence="1 2">
    <name type="scientific">Thalassiosira oceanica</name>
    <name type="common">Marine diatom</name>
    <dbReference type="NCBI Taxonomy" id="159749"/>
    <lineage>
        <taxon>Eukaryota</taxon>
        <taxon>Sar</taxon>
        <taxon>Stramenopiles</taxon>
        <taxon>Ochrophyta</taxon>
        <taxon>Bacillariophyta</taxon>
        <taxon>Coscinodiscophyceae</taxon>
        <taxon>Thalassiosirophycidae</taxon>
        <taxon>Thalassiosirales</taxon>
        <taxon>Thalassiosiraceae</taxon>
        <taxon>Thalassiosira</taxon>
    </lineage>
</organism>
<keyword evidence="2" id="KW-1185">Reference proteome</keyword>
<dbReference type="GO" id="GO:0005737">
    <property type="term" value="C:cytoplasm"/>
    <property type="evidence" value="ECO:0007669"/>
    <property type="project" value="TreeGrafter"/>
</dbReference>
<dbReference type="OrthoDB" id="10251048at2759"/>
<dbReference type="OMA" id="HDKRMLV"/>
<proteinExistence type="predicted"/>
<evidence type="ECO:0000313" key="2">
    <source>
        <dbReference type="Proteomes" id="UP000266841"/>
    </source>
</evidence>
<accession>K0SEB4</accession>
<dbReference type="NCBIfam" id="TIGR01456">
    <property type="entry name" value="CECR5"/>
    <property type="match status" value="1"/>
</dbReference>
<dbReference type="Pfam" id="PF13344">
    <property type="entry name" value="Hydrolase_6"/>
    <property type="match status" value="1"/>
</dbReference>
<dbReference type="Pfam" id="PF13242">
    <property type="entry name" value="Hydrolase_like"/>
    <property type="match status" value="1"/>
</dbReference>
<dbReference type="eggNOG" id="KOG1618">
    <property type="taxonomic scope" value="Eukaryota"/>
</dbReference>
<dbReference type="SUPFAM" id="SSF56784">
    <property type="entry name" value="HAD-like"/>
    <property type="match status" value="1"/>
</dbReference>
<dbReference type="Proteomes" id="UP000266841">
    <property type="component" value="Unassembled WGS sequence"/>
</dbReference>
<dbReference type="InterPro" id="IPR023214">
    <property type="entry name" value="HAD_sf"/>
</dbReference>
<name>K0SEB4_THAOC</name>
<dbReference type="GO" id="GO:0016791">
    <property type="term" value="F:phosphatase activity"/>
    <property type="evidence" value="ECO:0007669"/>
    <property type="project" value="TreeGrafter"/>
</dbReference>
<gene>
    <name evidence="1" type="ORF">THAOC_15660</name>
</gene>
<dbReference type="PANTHER" id="PTHR19288">
    <property type="entry name" value="4-NITROPHENYLPHOSPHATASE-RELATED"/>
    <property type="match status" value="1"/>
</dbReference>
<reference evidence="1 2" key="1">
    <citation type="journal article" date="2012" name="Genome Biol.">
        <title>Genome and low-iron response of an oceanic diatom adapted to chronic iron limitation.</title>
        <authorList>
            <person name="Lommer M."/>
            <person name="Specht M."/>
            <person name="Roy A.S."/>
            <person name="Kraemer L."/>
            <person name="Andreson R."/>
            <person name="Gutowska M.A."/>
            <person name="Wolf J."/>
            <person name="Bergner S.V."/>
            <person name="Schilhabel M.B."/>
            <person name="Klostermeier U.C."/>
            <person name="Beiko R.G."/>
            <person name="Rosenstiel P."/>
            <person name="Hippler M."/>
            <person name="Laroche J."/>
        </authorList>
    </citation>
    <scope>NUCLEOTIDE SEQUENCE [LARGE SCALE GENOMIC DNA]</scope>
    <source>
        <strain evidence="1 2">CCMP1005</strain>
    </source>
</reference>
<dbReference type="Gene3D" id="3.40.50.1000">
    <property type="entry name" value="HAD superfamily/HAD-like"/>
    <property type="match status" value="2"/>
</dbReference>
<dbReference type="InterPro" id="IPR006353">
    <property type="entry name" value="HAD-SF_hydro_IIA_CECR5"/>
</dbReference>
<dbReference type="InterPro" id="IPR006357">
    <property type="entry name" value="HAD-SF_hydro_IIA"/>
</dbReference>
<protein>
    <submittedName>
        <fullName evidence="1">Uncharacterized protein</fullName>
    </submittedName>
</protein>